<dbReference type="Proteomes" id="UP000632740">
    <property type="component" value="Unassembled WGS sequence"/>
</dbReference>
<feature type="signal peptide" evidence="1">
    <location>
        <begin position="1"/>
        <end position="30"/>
    </location>
</feature>
<proteinExistence type="predicted"/>
<dbReference type="InterPro" id="IPR002477">
    <property type="entry name" value="Peptidoglycan-bd-like"/>
</dbReference>
<accession>A0A919NZY6</accession>
<dbReference type="InterPro" id="IPR036365">
    <property type="entry name" value="PGBD-like_sf"/>
</dbReference>
<dbReference type="RefSeq" id="WP_203750472.1">
    <property type="nucleotide sequence ID" value="NZ_BONK01000004.1"/>
</dbReference>
<dbReference type="InterPro" id="IPR036366">
    <property type="entry name" value="PGBDSf"/>
</dbReference>
<dbReference type="EMBL" id="BONK01000004">
    <property type="protein sequence ID" value="GIG20682.1"/>
    <property type="molecule type" value="Genomic_DNA"/>
</dbReference>
<sequence length="187" mass="20179">MQLRRRRSVAGRIVATITLMVAMVAGTSVAANAYSASYSDFRGLPTLGTAYVKQGNVVGLWQNILFRDGYINKCTSLSAVAIDGYFGSGTAAATKRWQANHGLAADGIVGKASWAAASTRLRGPSFYEWDASSELWGYEGAGGWFDLVRRPADSLSLPHDSWTFVSLSNPNGGDKEIIWPSITFRTC</sequence>
<reference evidence="3" key="1">
    <citation type="submission" date="2021-01" db="EMBL/GenBank/DDBJ databases">
        <title>Whole genome shotgun sequence of Cellulomonas chitinilytica NBRC 110799.</title>
        <authorList>
            <person name="Komaki H."/>
            <person name="Tamura T."/>
        </authorList>
    </citation>
    <scope>NUCLEOTIDE SEQUENCE</scope>
    <source>
        <strain evidence="3">NBRC 110799</strain>
    </source>
</reference>
<feature type="chain" id="PRO_5037503240" description="Peptidoglycan binding-like domain-containing protein" evidence="1">
    <location>
        <begin position="31"/>
        <end position="187"/>
    </location>
</feature>
<comment type="caution">
    <text evidence="3">The sequence shown here is derived from an EMBL/GenBank/DDBJ whole genome shotgun (WGS) entry which is preliminary data.</text>
</comment>
<feature type="domain" description="Peptidoglycan binding-like" evidence="2">
    <location>
        <begin position="62"/>
        <end position="116"/>
    </location>
</feature>
<keyword evidence="1" id="KW-0732">Signal</keyword>
<dbReference type="Gene3D" id="1.10.101.10">
    <property type="entry name" value="PGBD-like superfamily/PGBD"/>
    <property type="match status" value="1"/>
</dbReference>
<evidence type="ECO:0000256" key="1">
    <source>
        <dbReference type="SAM" id="SignalP"/>
    </source>
</evidence>
<name>A0A919NZY6_9CELL</name>
<dbReference type="SUPFAM" id="SSF47090">
    <property type="entry name" value="PGBD-like"/>
    <property type="match status" value="1"/>
</dbReference>
<organism evidence="3 4">
    <name type="scientific">Cellulomonas chitinilytica</name>
    <dbReference type="NCBI Taxonomy" id="398759"/>
    <lineage>
        <taxon>Bacteria</taxon>
        <taxon>Bacillati</taxon>
        <taxon>Actinomycetota</taxon>
        <taxon>Actinomycetes</taxon>
        <taxon>Micrococcales</taxon>
        <taxon>Cellulomonadaceae</taxon>
        <taxon>Cellulomonas</taxon>
    </lineage>
</organism>
<dbReference type="AlphaFoldDB" id="A0A919NZY6"/>
<dbReference type="Pfam" id="PF01471">
    <property type="entry name" value="PG_binding_1"/>
    <property type="match status" value="1"/>
</dbReference>
<gene>
    <name evidence="3" type="ORF">Cch01nite_14060</name>
</gene>
<evidence type="ECO:0000259" key="2">
    <source>
        <dbReference type="Pfam" id="PF01471"/>
    </source>
</evidence>
<protein>
    <recommendedName>
        <fullName evidence="2">Peptidoglycan binding-like domain-containing protein</fullName>
    </recommendedName>
</protein>
<evidence type="ECO:0000313" key="3">
    <source>
        <dbReference type="EMBL" id="GIG20682.1"/>
    </source>
</evidence>
<evidence type="ECO:0000313" key="4">
    <source>
        <dbReference type="Proteomes" id="UP000632740"/>
    </source>
</evidence>
<keyword evidence="4" id="KW-1185">Reference proteome</keyword>